<feature type="transmembrane region" description="Helical" evidence="1">
    <location>
        <begin position="12"/>
        <end position="30"/>
    </location>
</feature>
<reference evidence="2" key="1">
    <citation type="journal article" date="2014" name="Int. J. Syst. Evol. Microbiol.">
        <title>Complete genome sequence of Corynebacterium casei LMG S-19264T (=DSM 44701T), isolated from a smear-ripened cheese.</title>
        <authorList>
            <consortium name="US DOE Joint Genome Institute (JGI-PGF)"/>
            <person name="Walter F."/>
            <person name="Albersmeier A."/>
            <person name="Kalinowski J."/>
            <person name="Ruckert C."/>
        </authorList>
    </citation>
    <scope>NUCLEOTIDE SEQUENCE</scope>
    <source>
        <strain evidence="2">CGMCC 1.15958</strain>
    </source>
</reference>
<name>A0A916Z400_9BACT</name>
<evidence type="ECO:0000313" key="2">
    <source>
        <dbReference type="EMBL" id="GGD75059.1"/>
    </source>
</evidence>
<organism evidence="2 3">
    <name type="scientific">Emticicia aquatilis</name>
    <dbReference type="NCBI Taxonomy" id="1537369"/>
    <lineage>
        <taxon>Bacteria</taxon>
        <taxon>Pseudomonadati</taxon>
        <taxon>Bacteroidota</taxon>
        <taxon>Cytophagia</taxon>
        <taxon>Cytophagales</taxon>
        <taxon>Leadbetterellaceae</taxon>
        <taxon>Emticicia</taxon>
    </lineage>
</organism>
<accession>A0A916Z400</accession>
<keyword evidence="3" id="KW-1185">Reference proteome</keyword>
<sequence>MQNPFEENSSAVRPTLLTILCILTLVWNAYKFYGAIPNTFNPEKVMESKEQANEMMMDMLSKYMSEKDLEKVEETQTETEKMFQRDNLVLAGGVTLISSILLILGAIWMWGLRKKGFWVYIAGNAVGILAPIVIFGGSIGWSIGIMSLIASAIFTGLYAINLKYLV</sequence>
<keyword evidence="1" id="KW-0472">Membrane</keyword>
<dbReference type="EMBL" id="BMKK01000011">
    <property type="protein sequence ID" value="GGD75059.1"/>
    <property type="molecule type" value="Genomic_DNA"/>
</dbReference>
<keyword evidence="1" id="KW-1133">Transmembrane helix</keyword>
<dbReference type="Proteomes" id="UP000609064">
    <property type="component" value="Unassembled WGS sequence"/>
</dbReference>
<evidence type="ECO:0000256" key="1">
    <source>
        <dbReference type="SAM" id="Phobius"/>
    </source>
</evidence>
<feature type="transmembrane region" description="Helical" evidence="1">
    <location>
        <begin position="117"/>
        <end position="135"/>
    </location>
</feature>
<gene>
    <name evidence="2" type="ORF">GCM10011514_43840</name>
</gene>
<feature type="transmembrane region" description="Helical" evidence="1">
    <location>
        <begin position="141"/>
        <end position="160"/>
    </location>
</feature>
<evidence type="ECO:0008006" key="4">
    <source>
        <dbReference type="Google" id="ProtNLM"/>
    </source>
</evidence>
<dbReference type="RefSeq" id="WP_188769451.1">
    <property type="nucleotide sequence ID" value="NZ_BMKK01000011.1"/>
</dbReference>
<keyword evidence="1" id="KW-0812">Transmembrane</keyword>
<comment type="caution">
    <text evidence="2">The sequence shown here is derived from an EMBL/GenBank/DDBJ whole genome shotgun (WGS) entry which is preliminary data.</text>
</comment>
<proteinExistence type="predicted"/>
<reference evidence="2" key="2">
    <citation type="submission" date="2020-09" db="EMBL/GenBank/DDBJ databases">
        <authorList>
            <person name="Sun Q."/>
            <person name="Zhou Y."/>
        </authorList>
    </citation>
    <scope>NUCLEOTIDE SEQUENCE</scope>
    <source>
        <strain evidence="2">CGMCC 1.15958</strain>
    </source>
</reference>
<protein>
    <recommendedName>
        <fullName evidence="4">DUF4064 domain-containing protein</fullName>
    </recommendedName>
</protein>
<feature type="transmembrane region" description="Helical" evidence="1">
    <location>
        <begin position="88"/>
        <end position="110"/>
    </location>
</feature>
<dbReference type="AlphaFoldDB" id="A0A916Z400"/>
<evidence type="ECO:0000313" key="3">
    <source>
        <dbReference type="Proteomes" id="UP000609064"/>
    </source>
</evidence>